<organism evidence="3 4">
    <name type="scientific">Paenibacillus lautus</name>
    <name type="common">Bacillus lautus</name>
    <dbReference type="NCBI Taxonomy" id="1401"/>
    <lineage>
        <taxon>Bacteria</taxon>
        <taxon>Bacillati</taxon>
        <taxon>Bacillota</taxon>
        <taxon>Bacilli</taxon>
        <taxon>Bacillales</taxon>
        <taxon>Paenibacillaceae</taxon>
        <taxon>Paenibacillus</taxon>
    </lineage>
</organism>
<evidence type="ECO:0000313" key="4">
    <source>
        <dbReference type="Proteomes" id="UP000266552"/>
    </source>
</evidence>
<sequence>MTYHITAMTEAFADQIMSWNYEPPYDFYNSGQDEEFRKELLECSYYAILDDEEQLIGFCCTGPSAQIPIAIPLGAYDEDLLDIGLGMKPELTGKGFGHKFLSCVLASMEQLYQRESFRLTVARFNERAIRLYAKLGFSEAASFDKGGTSFITMVKKRGASNSKKGISQDPGSFETPSI</sequence>
<dbReference type="Gene3D" id="3.40.630.30">
    <property type="match status" value="1"/>
</dbReference>
<dbReference type="RefSeq" id="WP_119849644.1">
    <property type="nucleotide sequence ID" value="NZ_CP032412.1"/>
</dbReference>
<dbReference type="Pfam" id="PF00583">
    <property type="entry name" value="Acetyltransf_1"/>
    <property type="match status" value="1"/>
</dbReference>
<dbReference type="KEGG" id="plw:D5F53_23140"/>
<dbReference type="SUPFAM" id="SSF55729">
    <property type="entry name" value="Acyl-CoA N-acyltransferases (Nat)"/>
    <property type="match status" value="1"/>
</dbReference>
<feature type="region of interest" description="Disordered" evidence="1">
    <location>
        <begin position="159"/>
        <end position="178"/>
    </location>
</feature>
<dbReference type="PROSITE" id="PS51186">
    <property type="entry name" value="GNAT"/>
    <property type="match status" value="1"/>
</dbReference>
<name>A0A385TUI4_PAELA</name>
<evidence type="ECO:0000256" key="1">
    <source>
        <dbReference type="SAM" id="MobiDB-lite"/>
    </source>
</evidence>
<gene>
    <name evidence="3" type="ORF">D5F53_23140</name>
</gene>
<dbReference type="EMBL" id="CP032412">
    <property type="protein sequence ID" value="AYB46007.1"/>
    <property type="molecule type" value="Genomic_DNA"/>
</dbReference>
<proteinExistence type="predicted"/>
<dbReference type="Proteomes" id="UP000266552">
    <property type="component" value="Chromosome"/>
</dbReference>
<dbReference type="InterPro" id="IPR016181">
    <property type="entry name" value="Acyl_CoA_acyltransferase"/>
</dbReference>
<protein>
    <submittedName>
        <fullName evidence="3">N-acetyltransferase</fullName>
    </submittedName>
</protein>
<accession>A0A385TUI4</accession>
<evidence type="ECO:0000259" key="2">
    <source>
        <dbReference type="PROSITE" id="PS51186"/>
    </source>
</evidence>
<reference evidence="3 4" key="1">
    <citation type="submission" date="2018-09" db="EMBL/GenBank/DDBJ databases">
        <title>Genome Sequence of Paenibacillus lautus Strain E7593-69, Azo Dye-Degrading Bacteria, Isolated from Commercial Tattoo Inks.</title>
        <authorList>
            <person name="Nho S.W."/>
            <person name="Kim S.-J."/>
            <person name="Kweon O."/>
            <person name="Cerniglia C.E."/>
        </authorList>
    </citation>
    <scope>NUCLEOTIDE SEQUENCE [LARGE SCALE GENOMIC DNA]</scope>
    <source>
        <strain evidence="3 4">E7593-69</strain>
    </source>
</reference>
<keyword evidence="3" id="KW-0808">Transferase</keyword>
<dbReference type="GO" id="GO:0016747">
    <property type="term" value="F:acyltransferase activity, transferring groups other than amino-acyl groups"/>
    <property type="evidence" value="ECO:0007669"/>
    <property type="project" value="InterPro"/>
</dbReference>
<evidence type="ECO:0000313" key="3">
    <source>
        <dbReference type="EMBL" id="AYB46007.1"/>
    </source>
</evidence>
<feature type="domain" description="N-acetyltransferase" evidence="2">
    <location>
        <begin position="3"/>
        <end position="158"/>
    </location>
</feature>
<dbReference type="InterPro" id="IPR000182">
    <property type="entry name" value="GNAT_dom"/>
</dbReference>
<dbReference type="AlphaFoldDB" id="A0A385TUI4"/>
<keyword evidence="4" id="KW-1185">Reference proteome</keyword>